<evidence type="ECO:0000256" key="1">
    <source>
        <dbReference type="SAM" id="MobiDB-lite"/>
    </source>
</evidence>
<reference evidence="3" key="3">
    <citation type="submission" date="2020-12" db="UniProtKB">
        <authorList>
            <consortium name="EnsemblPlants"/>
        </authorList>
    </citation>
    <scope>IDENTIFICATION</scope>
</reference>
<dbReference type="AlphaFoldDB" id="A0A2K1KGC5"/>
<feature type="region of interest" description="Disordered" evidence="1">
    <location>
        <begin position="321"/>
        <end position="344"/>
    </location>
</feature>
<gene>
    <name evidence="2" type="ORF">PHYPA_009209</name>
</gene>
<keyword evidence="4" id="KW-1185">Reference proteome</keyword>
<dbReference type="Proteomes" id="UP000006727">
    <property type="component" value="Chromosome 6"/>
</dbReference>
<evidence type="ECO:0000313" key="3">
    <source>
        <dbReference type="EnsemblPlants" id="Pp3c6_19760V3.1"/>
    </source>
</evidence>
<protein>
    <submittedName>
        <fullName evidence="2 3">Uncharacterized protein</fullName>
    </submittedName>
</protein>
<name>A0A2K1KGC5_PHYPA</name>
<dbReference type="EMBL" id="ABEU02000006">
    <property type="protein sequence ID" value="PNR52834.1"/>
    <property type="molecule type" value="Genomic_DNA"/>
</dbReference>
<proteinExistence type="predicted"/>
<feature type="compositionally biased region" description="Basic and acidic residues" evidence="1">
    <location>
        <begin position="332"/>
        <end position="344"/>
    </location>
</feature>
<reference evidence="2 4" key="1">
    <citation type="journal article" date="2008" name="Science">
        <title>The Physcomitrella genome reveals evolutionary insights into the conquest of land by plants.</title>
        <authorList>
            <person name="Rensing S."/>
            <person name="Lang D."/>
            <person name="Zimmer A."/>
            <person name="Terry A."/>
            <person name="Salamov A."/>
            <person name="Shapiro H."/>
            <person name="Nishiyama T."/>
            <person name="Perroud P.-F."/>
            <person name="Lindquist E."/>
            <person name="Kamisugi Y."/>
            <person name="Tanahashi T."/>
            <person name="Sakakibara K."/>
            <person name="Fujita T."/>
            <person name="Oishi K."/>
            <person name="Shin-I T."/>
            <person name="Kuroki Y."/>
            <person name="Toyoda A."/>
            <person name="Suzuki Y."/>
            <person name="Hashimoto A."/>
            <person name="Yamaguchi K."/>
            <person name="Sugano A."/>
            <person name="Kohara Y."/>
            <person name="Fujiyama A."/>
            <person name="Anterola A."/>
            <person name="Aoki S."/>
            <person name="Ashton N."/>
            <person name="Barbazuk W.B."/>
            <person name="Barker E."/>
            <person name="Bennetzen J."/>
            <person name="Bezanilla M."/>
            <person name="Blankenship R."/>
            <person name="Cho S.H."/>
            <person name="Dutcher S."/>
            <person name="Estelle M."/>
            <person name="Fawcett J.A."/>
            <person name="Gundlach H."/>
            <person name="Hanada K."/>
            <person name="Heyl A."/>
            <person name="Hicks K.A."/>
            <person name="Hugh J."/>
            <person name="Lohr M."/>
            <person name="Mayer K."/>
            <person name="Melkozernov A."/>
            <person name="Murata T."/>
            <person name="Nelson D."/>
            <person name="Pils B."/>
            <person name="Prigge M."/>
            <person name="Reiss B."/>
            <person name="Renner T."/>
            <person name="Rombauts S."/>
            <person name="Rushton P."/>
            <person name="Sanderfoot A."/>
            <person name="Schween G."/>
            <person name="Shiu S.-H."/>
            <person name="Stueber K."/>
            <person name="Theodoulou F.L."/>
            <person name="Tu H."/>
            <person name="Van de Peer Y."/>
            <person name="Verrier P.J."/>
            <person name="Waters E."/>
            <person name="Wood A."/>
            <person name="Yang L."/>
            <person name="Cove D."/>
            <person name="Cuming A."/>
            <person name="Hasebe M."/>
            <person name="Lucas S."/>
            <person name="Mishler D.B."/>
            <person name="Reski R."/>
            <person name="Grigoriev I."/>
            <person name="Quatrano R.S."/>
            <person name="Boore J.L."/>
        </authorList>
    </citation>
    <scope>NUCLEOTIDE SEQUENCE [LARGE SCALE GENOMIC DNA]</scope>
    <source>
        <strain evidence="3 4">cv. Gransden 2004</strain>
    </source>
</reference>
<dbReference type="InParanoid" id="A0A2K1KGC5"/>
<sequence length="344" mass="38378">MVVTKTRWKEVKDPVTSLGNPCVVFFSIPALEKANERSIRCSVLITFGPNIPHNLFCEWLGDWLGGHDIAATMHKRVCEGFFVVVCDKEGAWNIPAPALRDYPHMRPAVFPVAVDLFSKADDMVVKVIALPNLPAQSQCQLPVIANKLGLFVGHTGQESNPEAPRIPENTFLGSLLYNQQQLYAPAPVKILILAQAEKRIPSYLQLQISKDGWYKQTLVQEALNFPYSPVFPSERRKPRFFTNLEKSSRFCALLNTGGKRMVIINFSSNRNDSLCRVKNTFGKCLALHLHAVNTESGVRLIYGKLVQLEIPSVNKKVSRGVSASGRLQHSGRNPDDRGTEKNLS</sequence>
<dbReference type="EnsemblPlants" id="Pp3c6_19760V3.1">
    <property type="protein sequence ID" value="Pp3c6_19760V3.1"/>
    <property type="gene ID" value="Pp3c6_19760"/>
</dbReference>
<reference evidence="2 4" key="2">
    <citation type="journal article" date="2018" name="Plant J.">
        <title>The Physcomitrella patens chromosome-scale assembly reveals moss genome structure and evolution.</title>
        <authorList>
            <person name="Lang D."/>
            <person name="Ullrich K.K."/>
            <person name="Murat F."/>
            <person name="Fuchs J."/>
            <person name="Jenkins J."/>
            <person name="Haas F.B."/>
            <person name="Piednoel M."/>
            <person name="Gundlach H."/>
            <person name="Van Bel M."/>
            <person name="Meyberg R."/>
            <person name="Vives C."/>
            <person name="Morata J."/>
            <person name="Symeonidi A."/>
            <person name="Hiss M."/>
            <person name="Muchero W."/>
            <person name="Kamisugi Y."/>
            <person name="Saleh O."/>
            <person name="Blanc G."/>
            <person name="Decker E.L."/>
            <person name="van Gessel N."/>
            <person name="Grimwood J."/>
            <person name="Hayes R.D."/>
            <person name="Graham S.W."/>
            <person name="Gunter L.E."/>
            <person name="McDaniel S.F."/>
            <person name="Hoernstein S.N.W."/>
            <person name="Larsson A."/>
            <person name="Li F.W."/>
            <person name="Perroud P.F."/>
            <person name="Phillips J."/>
            <person name="Ranjan P."/>
            <person name="Rokshar D.S."/>
            <person name="Rothfels C.J."/>
            <person name="Schneider L."/>
            <person name="Shu S."/>
            <person name="Stevenson D.W."/>
            <person name="Thummler F."/>
            <person name="Tillich M."/>
            <person name="Villarreal Aguilar J.C."/>
            <person name="Widiez T."/>
            <person name="Wong G.K."/>
            <person name="Wymore A."/>
            <person name="Zhang Y."/>
            <person name="Zimmer A.D."/>
            <person name="Quatrano R.S."/>
            <person name="Mayer K.F.X."/>
            <person name="Goodstein D."/>
            <person name="Casacuberta J.M."/>
            <person name="Vandepoele K."/>
            <person name="Reski R."/>
            <person name="Cuming A.C."/>
            <person name="Tuskan G.A."/>
            <person name="Maumus F."/>
            <person name="Salse J."/>
            <person name="Schmutz J."/>
            <person name="Rensing S.A."/>
        </authorList>
    </citation>
    <scope>NUCLEOTIDE SEQUENCE [LARGE SCALE GENOMIC DNA]</scope>
    <source>
        <strain evidence="3 4">cv. Gransden 2004</strain>
    </source>
</reference>
<evidence type="ECO:0000313" key="2">
    <source>
        <dbReference type="EMBL" id="PNR52834.1"/>
    </source>
</evidence>
<evidence type="ECO:0000313" key="4">
    <source>
        <dbReference type="Proteomes" id="UP000006727"/>
    </source>
</evidence>
<organism evidence="2">
    <name type="scientific">Physcomitrium patens</name>
    <name type="common">Spreading-leaved earth moss</name>
    <name type="synonym">Physcomitrella patens</name>
    <dbReference type="NCBI Taxonomy" id="3218"/>
    <lineage>
        <taxon>Eukaryota</taxon>
        <taxon>Viridiplantae</taxon>
        <taxon>Streptophyta</taxon>
        <taxon>Embryophyta</taxon>
        <taxon>Bryophyta</taxon>
        <taxon>Bryophytina</taxon>
        <taxon>Bryopsida</taxon>
        <taxon>Funariidae</taxon>
        <taxon>Funariales</taxon>
        <taxon>Funariaceae</taxon>
        <taxon>Physcomitrium</taxon>
    </lineage>
</organism>
<dbReference type="Gramene" id="Pp3c6_19760V3.1">
    <property type="protein sequence ID" value="Pp3c6_19760V3.1"/>
    <property type="gene ID" value="Pp3c6_19760"/>
</dbReference>
<accession>A0A2K1KGC5</accession>